<accession>A0A841Q3T2</accession>
<gene>
    <name evidence="3" type="ORF">HNQ94_001495</name>
</gene>
<dbReference type="Proteomes" id="UP000581688">
    <property type="component" value="Unassembled WGS sequence"/>
</dbReference>
<proteinExistence type="predicted"/>
<evidence type="ECO:0000256" key="1">
    <source>
        <dbReference type="SAM" id="MobiDB-lite"/>
    </source>
</evidence>
<organism evidence="3 4">
    <name type="scientific">Salirhabdus euzebyi</name>
    <dbReference type="NCBI Taxonomy" id="394506"/>
    <lineage>
        <taxon>Bacteria</taxon>
        <taxon>Bacillati</taxon>
        <taxon>Bacillota</taxon>
        <taxon>Bacilli</taxon>
        <taxon>Bacillales</taxon>
        <taxon>Bacillaceae</taxon>
        <taxon>Salirhabdus</taxon>
    </lineage>
</organism>
<feature type="compositionally biased region" description="Polar residues" evidence="1">
    <location>
        <begin position="42"/>
        <end position="54"/>
    </location>
</feature>
<keyword evidence="2" id="KW-0472">Membrane</keyword>
<name>A0A841Q3T2_9BACI</name>
<feature type="transmembrane region" description="Helical" evidence="2">
    <location>
        <begin position="6"/>
        <end position="29"/>
    </location>
</feature>
<evidence type="ECO:0000256" key="2">
    <source>
        <dbReference type="SAM" id="Phobius"/>
    </source>
</evidence>
<dbReference type="AlphaFoldDB" id="A0A841Q3T2"/>
<feature type="region of interest" description="Disordered" evidence="1">
    <location>
        <begin position="39"/>
        <end position="60"/>
    </location>
</feature>
<sequence length="60" mass="6641">MGQFLLELSILGFLVIGLTAFSAVIVQFFGEKIFGKKKESYHTSQSSSIQTNWKSVGGRK</sequence>
<comment type="caution">
    <text evidence="3">The sequence shown here is derived from an EMBL/GenBank/DDBJ whole genome shotgun (WGS) entry which is preliminary data.</text>
</comment>
<keyword evidence="2" id="KW-0812">Transmembrane</keyword>
<dbReference type="EMBL" id="JACHGH010000004">
    <property type="protein sequence ID" value="MBB6453047.1"/>
    <property type="molecule type" value="Genomic_DNA"/>
</dbReference>
<evidence type="ECO:0000313" key="3">
    <source>
        <dbReference type="EMBL" id="MBB6453047.1"/>
    </source>
</evidence>
<keyword evidence="2" id="KW-1133">Transmembrane helix</keyword>
<protein>
    <submittedName>
        <fullName evidence="3">Uncharacterized protein</fullName>
    </submittedName>
</protein>
<evidence type="ECO:0000313" key="4">
    <source>
        <dbReference type="Proteomes" id="UP000581688"/>
    </source>
</evidence>
<reference evidence="3 4" key="1">
    <citation type="submission" date="2020-08" db="EMBL/GenBank/DDBJ databases">
        <title>Genomic Encyclopedia of Type Strains, Phase IV (KMG-IV): sequencing the most valuable type-strain genomes for metagenomic binning, comparative biology and taxonomic classification.</title>
        <authorList>
            <person name="Goeker M."/>
        </authorList>
    </citation>
    <scope>NUCLEOTIDE SEQUENCE [LARGE SCALE GENOMIC DNA]</scope>
    <source>
        <strain evidence="3 4">DSM 19612</strain>
    </source>
</reference>
<dbReference type="RefSeq" id="WP_174495830.1">
    <property type="nucleotide sequence ID" value="NZ_CADDWK010000004.1"/>
</dbReference>
<keyword evidence="4" id="KW-1185">Reference proteome</keyword>